<dbReference type="Pfam" id="PF05617">
    <property type="entry name" value="Prolamin_like"/>
    <property type="match status" value="1"/>
</dbReference>
<evidence type="ECO:0000313" key="4">
    <source>
        <dbReference type="EMBL" id="KAF3455538.1"/>
    </source>
</evidence>
<accession>A0A8K0HP21</accession>
<dbReference type="InterPro" id="IPR032675">
    <property type="entry name" value="LRR_dom_sf"/>
</dbReference>
<evidence type="ECO:0000313" key="5">
    <source>
        <dbReference type="Proteomes" id="UP000796880"/>
    </source>
</evidence>
<evidence type="ECO:0000259" key="3">
    <source>
        <dbReference type="Pfam" id="PF24758"/>
    </source>
</evidence>
<dbReference type="Pfam" id="PF24758">
    <property type="entry name" value="LRR_At5g56370"/>
    <property type="match status" value="1"/>
</dbReference>
<evidence type="ECO:0008006" key="6">
    <source>
        <dbReference type="Google" id="ProtNLM"/>
    </source>
</evidence>
<keyword evidence="1" id="KW-0732">Signal</keyword>
<feature type="domain" description="Prolamin-like" evidence="2">
    <location>
        <begin position="57"/>
        <end position="124"/>
    </location>
</feature>
<dbReference type="PANTHER" id="PTHR31900">
    <property type="entry name" value="F-BOX/RNI SUPERFAMILY PROTEIN-RELATED"/>
    <property type="match status" value="1"/>
</dbReference>
<dbReference type="InterPro" id="IPR055411">
    <property type="entry name" value="LRR_FXL15/At3g58940/PEG3-like"/>
</dbReference>
<evidence type="ECO:0000256" key="1">
    <source>
        <dbReference type="ARBA" id="ARBA00022729"/>
    </source>
</evidence>
<sequence length="515" mass="58899">MIVFVLAATHGKADEHFSTYDVLVLGEHSTSSFDPTGLAIRVPAPAPAPVSYEFLKECASKLEPCGEKIYEAVFENGKVSDNCCAKLVSTGKDCHDGLVKHLIADPNFKGNAAQVLAKSEQVWNSYSFYRNLKEDGFNRKLEEQSFLKFVGGCLRYRKLHKQVPETSIVRFRLRTSCYPASRIKDWFSFLIERNVKELDLNFDCYCLARSVLNATSLTVLKLCRMTLRTRSLSTLHSLKVLSLIDVIFDAKSLKNIISGCPIIEELYVHRESYARDHVDFSVSKTLKYLLLSGLQFNCQWLEGLIYGLPLLEGLTLYSCIGLKNIRIGSHSLKSLYFRNDFVSENLSIDSHSLTALEVNTRSGAWKATFRTPNLVYLRLHCGVRAVISIQAPNLFEGILDLRHYSKYAPSYDDTVHFLANFNSMKKMMLRIDEQEIIFPRNIRNTCSPPLPNLKHLKLKIRRELKTKSELEDSVYWCAPSLETLELDVMEYCNRKHLKVKMRCNELKRKSELEDS</sequence>
<comment type="caution">
    <text evidence="4">The sequence shown here is derived from an EMBL/GenBank/DDBJ whole genome shotgun (WGS) entry which is preliminary data.</text>
</comment>
<dbReference type="EMBL" id="VOIH02000001">
    <property type="protein sequence ID" value="KAF3455538.1"/>
    <property type="molecule type" value="Genomic_DNA"/>
</dbReference>
<feature type="domain" description="F-box/LRR-repeat protein 15/At3g58940/PEG3-like LRR" evidence="3">
    <location>
        <begin position="184"/>
        <end position="291"/>
    </location>
</feature>
<dbReference type="InterPro" id="IPR050232">
    <property type="entry name" value="FBL13/AtMIF1-like"/>
</dbReference>
<organism evidence="4 5">
    <name type="scientific">Rhamnella rubrinervis</name>
    <dbReference type="NCBI Taxonomy" id="2594499"/>
    <lineage>
        <taxon>Eukaryota</taxon>
        <taxon>Viridiplantae</taxon>
        <taxon>Streptophyta</taxon>
        <taxon>Embryophyta</taxon>
        <taxon>Tracheophyta</taxon>
        <taxon>Spermatophyta</taxon>
        <taxon>Magnoliopsida</taxon>
        <taxon>eudicotyledons</taxon>
        <taxon>Gunneridae</taxon>
        <taxon>Pentapetalae</taxon>
        <taxon>rosids</taxon>
        <taxon>fabids</taxon>
        <taxon>Rosales</taxon>
        <taxon>Rhamnaceae</taxon>
        <taxon>rhamnoid group</taxon>
        <taxon>Rhamneae</taxon>
        <taxon>Rhamnella</taxon>
    </lineage>
</organism>
<reference evidence="4" key="1">
    <citation type="submission" date="2020-03" db="EMBL/GenBank/DDBJ databases">
        <title>A high-quality chromosome-level genome assembly of a woody plant with both climbing and erect habits, Rhamnella rubrinervis.</title>
        <authorList>
            <person name="Lu Z."/>
            <person name="Yang Y."/>
            <person name="Zhu X."/>
            <person name="Sun Y."/>
        </authorList>
    </citation>
    <scope>NUCLEOTIDE SEQUENCE</scope>
    <source>
        <strain evidence="4">BYM</strain>
        <tissue evidence="4">Leaf</tissue>
    </source>
</reference>
<keyword evidence="5" id="KW-1185">Reference proteome</keyword>
<dbReference type="Proteomes" id="UP000796880">
    <property type="component" value="Unassembled WGS sequence"/>
</dbReference>
<dbReference type="AlphaFoldDB" id="A0A8K0HP21"/>
<proteinExistence type="predicted"/>
<dbReference type="SUPFAM" id="SSF52058">
    <property type="entry name" value="L domain-like"/>
    <property type="match status" value="1"/>
</dbReference>
<protein>
    <recommendedName>
        <fullName evidence="6">Prolamin-like domain-containing protein</fullName>
    </recommendedName>
</protein>
<name>A0A8K0HP21_9ROSA</name>
<dbReference type="OrthoDB" id="612216at2759"/>
<dbReference type="InterPro" id="IPR008502">
    <property type="entry name" value="Prolamin-like"/>
</dbReference>
<evidence type="ECO:0000259" key="2">
    <source>
        <dbReference type="Pfam" id="PF05617"/>
    </source>
</evidence>
<dbReference type="Gene3D" id="3.80.10.10">
    <property type="entry name" value="Ribonuclease Inhibitor"/>
    <property type="match status" value="1"/>
</dbReference>
<dbReference type="PANTHER" id="PTHR31900:SF30">
    <property type="entry name" value="SUPERFAMILY PROTEIN, PUTATIVE-RELATED"/>
    <property type="match status" value="1"/>
</dbReference>
<gene>
    <name evidence="4" type="ORF">FNV43_RR00169</name>
</gene>